<dbReference type="InterPro" id="IPR007750">
    <property type="entry name" value="DUF674"/>
</dbReference>
<sequence length="115" mass="12436">MREASRPRQCNLCVSVADASVKRRGPDARHPSSASGEDKSSAGICSRMKLSNYEASIEGYVKGPAMYVATDDLVVAPLSPISALGLPNRFKIPLNDLKENVVTIGIKEEGDDMQW</sequence>
<name>A0A2K3JLX7_TRIPR</name>
<protein>
    <submittedName>
        <fullName evidence="2">Uncharacterized protein</fullName>
    </submittedName>
</protein>
<evidence type="ECO:0000313" key="2">
    <source>
        <dbReference type="EMBL" id="PNX55024.1"/>
    </source>
</evidence>
<dbReference type="EMBL" id="ASHM01069980">
    <property type="protein sequence ID" value="PNX55024.1"/>
    <property type="molecule type" value="Genomic_DNA"/>
</dbReference>
<organism evidence="2 3">
    <name type="scientific">Trifolium pratense</name>
    <name type="common">Red clover</name>
    <dbReference type="NCBI Taxonomy" id="57577"/>
    <lineage>
        <taxon>Eukaryota</taxon>
        <taxon>Viridiplantae</taxon>
        <taxon>Streptophyta</taxon>
        <taxon>Embryophyta</taxon>
        <taxon>Tracheophyta</taxon>
        <taxon>Spermatophyta</taxon>
        <taxon>Magnoliopsida</taxon>
        <taxon>eudicotyledons</taxon>
        <taxon>Gunneridae</taxon>
        <taxon>Pentapetalae</taxon>
        <taxon>rosids</taxon>
        <taxon>fabids</taxon>
        <taxon>Fabales</taxon>
        <taxon>Fabaceae</taxon>
        <taxon>Papilionoideae</taxon>
        <taxon>50 kb inversion clade</taxon>
        <taxon>NPAAA clade</taxon>
        <taxon>Hologalegina</taxon>
        <taxon>IRL clade</taxon>
        <taxon>Trifolieae</taxon>
        <taxon>Trifolium</taxon>
    </lineage>
</organism>
<evidence type="ECO:0000256" key="1">
    <source>
        <dbReference type="SAM" id="MobiDB-lite"/>
    </source>
</evidence>
<feature type="compositionally biased region" description="Basic and acidic residues" evidence="1">
    <location>
        <begin position="21"/>
        <end position="40"/>
    </location>
</feature>
<comment type="caution">
    <text evidence="2">The sequence shown here is derived from an EMBL/GenBank/DDBJ whole genome shotgun (WGS) entry which is preliminary data.</text>
</comment>
<reference evidence="2 3" key="2">
    <citation type="journal article" date="2017" name="Front. Plant Sci.">
        <title>Gene Classification and Mining of Molecular Markers Useful in Red Clover (Trifolium pratense) Breeding.</title>
        <authorList>
            <person name="Istvanek J."/>
            <person name="Dluhosova J."/>
            <person name="Dluhos P."/>
            <person name="Patkova L."/>
            <person name="Nedelnik J."/>
            <person name="Repkova J."/>
        </authorList>
    </citation>
    <scope>NUCLEOTIDE SEQUENCE [LARGE SCALE GENOMIC DNA]</scope>
    <source>
        <strain evidence="3">cv. Tatra</strain>
        <tissue evidence="2">Young leaves</tissue>
    </source>
</reference>
<proteinExistence type="predicted"/>
<accession>A0A2K3JLX7</accession>
<dbReference type="Proteomes" id="UP000236291">
    <property type="component" value="Unassembled WGS sequence"/>
</dbReference>
<dbReference type="Pfam" id="PF05056">
    <property type="entry name" value="DUF674"/>
    <property type="match status" value="1"/>
</dbReference>
<feature type="region of interest" description="Disordered" evidence="1">
    <location>
        <begin position="21"/>
        <end position="42"/>
    </location>
</feature>
<evidence type="ECO:0000313" key="3">
    <source>
        <dbReference type="Proteomes" id="UP000236291"/>
    </source>
</evidence>
<dbReference type="AlphaFoldDB" id="A0A2K3JLX7"/>
<gene>
    <name evidence="2" type="ORF">L195_g048648</name>
</gene>
<reference evidence="2 3" key="1">
    <citation type="journal article" date="2014" name="Am. J. Bot.">
        <title>Genome assembly and annotation for red clover (Trifolium pratense; Fabaceae).</title>
        <authorList>
            <person name="Istvanek J."/>
            <person name="Jaros M."/>
            <person name="Krenek A."/>
            <person name="Repkova J."/>
        </authorList>
    </citation>
    <scope>NUCLEOTIDE SEQUENCE [LARGE SCALE GENOMIC DNA]</scope>
    <source>
        <strain evidence="3">cv. Tatra</strain>
        <tissue evidence="2">Young leaves</tissue>
    </source>
</reference>